<evidence type="ECO:0000256" key="3">
    <source>
        <dbReference type="PROSITE-ProRule" id="PRU00023"/>
    </source>
</evidence>
<dbReference type="AlphaFoldDB" id="A0A835YZ15"/>
<dbReference type="SUPFAM" id="SSF48403">
    <property type="entry name" value="Ankyrin repeat"/>
    <property type="match status" value="1"/>
</dbReference>
<keyword evidence="2 3" id="KW-0040">ANK repeat</keyword>
<accession>A0A835YZ15</accession>
<feature type="repeat" description="ANK" evidence="3">
    <location>
        <begin position="70"/>
        <end position="102"/>
    </location>
</feature>
<dbReference type="PROSITE" id="PS50088">
    <property type="entry name" value="ANK_REPEAT"/>
    <property type="match status" value="2"/>
</dbReference>
<sequence length="158" mass="16952">MGNMFDMSLLEYAEVGDMAGVKAHVAKGGDVNKRDFYKNTALHRAACMGYADIASFLVEHGADVNAQAKDGWTPLHLASRWGRIDVLRVLVNANADKHMTTDDGRTAGELLKVGLNSAQTKEAIALLDYRPHAERKLSAAAESEGNGGGLSFISCMSL</sequence>
<dbReference type="OrthoDB" id="186245at2759"/>
<feature type="repeat" description="ANK" evidence="3">
    <location>
        <begin position="37"/>
        <end position="69"/>
    </location>
</feature>
<evidence type="ECO:0000313" key="5">
    <source>
        <dbReference type="Proteomes" id="UP000664859"/>
    </source>
</evidence>
<dbReference type="PANTHER" id="PTHR24171">
    <property type="entry name" value="ANKYRIN REPEAT DOMAIN-CONTAINING PROTEIN 39-RELATED"/>
    <property type="match status" value="1"/>
</dbReference>
<reference evidence="4" key="1">
    <citation type="submission" date="2021-02" db="EMBL/GenBank/DDBJ databases">
        <title>First Annotated Genome of the Yellow-green Alga Tribonema minus.</title>
        <authorList>
            <person name="Mahan K.M."/>
        </authorList>
    </citation>
    <scope>NUCLEOTIDE SEQUENCE</scope>
    <source>
        <strain evidence="4">UTEX B ZZ1240</strain>
    </source>
</reference>
<dbReference type="Pfam" id="PF12796">
    <property type="entry name" value="Ank_2"/>
    <property type="match status" value="1"/>
</dbReference>
<organism evidence="4 5">
    <name type="scientific">Tribonema minus</name>
    <dbReference type="NCBI Taxonomy" id="303371"/>
    <lineage>
        <taxon>Eukaryota</taxon>
        <taxon>Sar</taxon>
        <taxon>Stramenopiles</taxon>
        <taxon>Ochrophyta</taxon>
        <taxon>PX clade</taxon>
        <taxon>Xanthophyceae</taxon>
        <taxon>Tribonematales</taxon>
        <taxon>Tribonemataceae</taxon>
        <taxon>Tribonema</taxon>
    </lineage>
</organism>
<name>A0A835YZ15_9STRA</name>
<evidence type="ECO:0000256" key="1">
    <source>
        <dbReference type="ARBA" id="ARBA00022737"/>
    </source>
</evidence>
<protein>
    <submittedName>
        <fullName evidence="4">Ankyrin repeat-containing domain protein</fullName>
    </submittedName>
</protein>
<dbReference type="SMART" id="SM00248">
    <property type="entry name" value="ANK"/>
    <property type="match status" value="2"/>
</dbReference>
<comment type="caution">
    <text evidence="4">The sequence shown here is derived from an EMBL/GenBank/DDBJ whole genome shotgun (WGS) entry which is preliminary data.</text>
</comment>
<evidence type="ECO:0000256" key="2">
    <source>
        <dbReference type="ARBA" id="ARBA00023043"/>
    </source>
</evidence>
<gene>
    <name evidence="4" type="ORF">JKP88DRAFT_221444</name>
</gene>
<dbReference type="PROSITE" id="PS50297">
    <property type="entry name" value="ANK_REP_REGION"/>
    <property type="match status" value="2"/>
</dbReference>
<keyword evidence="5" id="KW-1185">Reference proteome</keyword>
<dbReference type="Proteomes" id="UP000664859">
    <property type="component" value="Unassembled WGS sequence"/>
</dbReference>
<dbReference type="InterPro" id="IPR002110">
    <property type="entry name" value="Ankyrin_rpt"/>
</dbReference>
<proteinExistence type="predicted"/>
<evidence type="ECO:0000313" key="4">
    <source>
        <dbReference type="EMBL" id="KAG5182075.1"/>
    </source>
</evidence>
<dbReference type="Gene3D" id="1.25.40.20">
    <property type="entry name" value="Ankyrin repeat-containing domain"/>
    <property type="match status" value="1"/>
</dbReference>
<dbReference type="InterPro" id="IPR036770">
    <property type="entry name" value="Ankyrin_rpt-contain_sf"/>
</dbReference>
<dbReference type="EMBL" id="JAFCMP010000268">
    <property type="protein sequence ID" value="KAG5182075.1"/>
    <property type="molecule type" value="Genomic_DNA"/>
</dbReference>
<keyword evidence="1" id="KW-0677">Repeat</keyword>